<gene>
    <name evidence="2" type="ORF">BN1723_006314</name>
</gene>
<feature type="region of interest" description="Disordered" evidence="1">
    <location>
        <begin position="234"/>
        <end position="283"/>
    </location>
</feature>
<evidence type="ECO:0000313" key="3">
    <source>
        <dbReference type="Proteomes" id="UP000045706"/>
    </source>
</evidence>
<proteinExistence type="predicted"/>
<dbReference type="PANTHER" id="PTHR10502">
    <property type="entry name" value="ANNEXIN"/>
    <property type="match status" value="1"/>
</dbReference>
<protein>
    <recommendedName>
        <fullName evidence="4">Annexin</fullName>
    </recommendedName>
</protein>
<dbReference type="Gene3D" id="1.10.220.10">
    <property type="entry name" value="Annexin"/>
    <property type="match status" value="2"/>
</dbReference>
<name>A0A0G4NEE9_VERLO</name>
<dbReference type="InterPro" id="IPR037104">
    <property type="entry name" value="Annexin_sf"/>
</dbReference>
<evidence type="ECO:0008006" key="4">
    <source>
        <dbReference type="Google" id="ProtNLM"/>
    </source>
</evidence>
<dbReference type="AlphaFoldDB" id="A0A0G4NEE9"/>
<dbReference type="GO" id="GO:0005737">
    <property type="term" value="C:cytoplasm"/>
    <property type="evidence" value="ECO:0007669"/>
    <property type="project" value="TreeGrafter"/>
</dbReference>
<dbReference type="EMBL" id="CVQI01034273">
    <property type="protein sequence ID" value="CRK44788.1"/>
    <property type="molecule type" value="Genomic_DNA"/>
</dbReference>
<reference evidence="3" key="1">
    <citation type="submission" date="2015-05" db="EMBL/GenBank/DDBJ databases">
        <authorList>
            <person name="Fogelqvist Johan"/>
        </authorList>
    </citation>
    <scope>NUCLEOTIDE SEQUENCE [LARGE SCALE GENOMIC DNA]</scope>
</reference>
<dbReference type="GO" id="GO:0005544">
    <property type="term" value="F:calcium-dependent phospholipid binding"/>
    <property type="evidence" value="ECO:0007669"/>
    <property type="project" value="InterPro"/>
</dbReference>
<feature type="compositionally biased region" description="Low complexity" evidence="1">
    <location>
        <begin position="243"/>
        <end position="261"/>
    </location>
</feature>
<dbReference type="GO" id="GO:0001786">
    <property type="term" value="F:phosphatidylserine binding"/>
    <property type="evidence" value="ECO:0007669"/>
    <property type="project" value="TreeGrafter"/>
</dbReference>
<dbReference type="GO" id="GO:0005634">
    <property type="term" value="C:nucleus"/>
    <property type="evidence" value="ECO:0007669"/>
    <property type="project" value="TreeGrafter"/>
</dbReference>
<dbReference type="GO" id="GO:0012506">
    <property type="term" value="C:vesicle membrane"/>
    <property type="evidence" value="ECO:0007669"/>
    <property type="project" value="TreeGrafter"/>
</dbReference>
<dbReference type="Proteomes" id="UP000045706">
    <property type="component" value="Unassembled WGS sequence"/>
</dbReference>
<dbReference type="GO" id="GO:0005886">
    <property type="term" value="C:plasma membrane"/>
    <property type="evidence" value="ECO:0007669"/>
    <property type="project" value="TreeGrafter"/>
</dbReference>
<evidence type="ECO:0000256" key="1">
    <source>
        <dbReference type="SAM" id="MobiDB-lite"/>
    </source>
</evidence>
<dbReference type="PANTHER" id="PTHR10502:SF107">
    <property type="entry name" value="ANNEXIN ANXC4 (AFU_ORTHOLOGUE AFUA_3G07020)"/>
    <property type="match status" value="1"/>
</dbReference>
<dbReference type="SUPFAM" id="SSF47874">
    <property type="entry name" value="Annexin"/>
    <property type="match status" value="1"/>
</dbReference>
<evidence type="ECO:0000313" key="2">
    <source>
        <dbReference type="EMBL" id="CRK44788.1"/>
    </source>
</evidence>
<dbReference type="GO" id="GO:0005509">
    <property type="term" value="F:calcium ion binding"/>
    <property type="evidence" value="ECO:0007669"/>
    <property type="project" value="InterPro"/>
</dbReference>
<sequence length="283" mass="32172">MGRSNDEIRLIKDSFSDKKYDNSLTKCMKTELKEDKFKKAVLMVLDERRMDDVDQYGRRLPLDFHLVDQDVDDLRRAVKSEKGGESLMIGIVVQRSDEHLREVLKTYERAYRTNFARDALKKSGNLVGELLAHILNGVINKPVRDALLLNHALTASKRDGLRKDLLISRLVRYHWDHAHMEAIKRAYRERYRVDLQEAVREGTSGEQSKIPLSLLLSVADVLLNLLLLPRSCPPHASSPAPQLDPSSSSDEEQQQQQQLEQAESEVEVSESESTVTIPSSSSP</sequence>
<feature type="compositionally biased region" description="Low complexity" evidence="1">
    <location>
        <begin position="271"/>
        <end position="283"/>
    </location>
</feature>
<organism evidence="2 3">
    <name type="scientific">Verticillium longisporum</name>
    <name type="common">Verticillium dahliae var. longisporum</name>
    <dbReference type="NCBI Taxonomy" id="100787"/>
    <lineage>
        <taxon>Eukaryota</taxon>
        <taxon>Fungi</taxon>
        <taxon>Dikarya</taxon>
        <taxon>Ascomycota</taxon>
        <taxon>Pezizomycotina</taxon>
        <taxon>Sordariomycetes</taxon>
        <taxon>Hypocreomycetidae</taxon>
        <taxon>Glomerellales</taxon>
        <taxon>Plectosphaerellaceae</taxon>
        <taxon>Verticillium</taxon>
    </lineage>
</organism>
<accession>A0A0G4NEE9</accession>